<dbReference type="GO" id="GO:0045892">
    <property type="term" value="P:negative regulation of DNA-templated transcription"/>
    <property type="evidence" value="ECO:0007669"/>
    <property type="project" value="TreeGrafter"/>
</dbReference>
<dbReference type="InterPro" id="IPR028978">
    <property type="entry name" value="Chorismate_lyase_/UTRA_dom_sf"/>
</dbReference>
<keyword evidence="2" id="KW-0238">DNA-binding</keyword>
<reference evidence="5" key="1">
    <citation type="submission" date="2021-03" db="EMBL/GenBank/DDBJ databases">
        <title>Alkalibacter marinus sp. nov., isolated from tidal flat sediment.</title>
        <authorList>
            <person name="Namirimu T."/>
            <person name="Yang J.-A."/>
            <person name="Yang S.-H."/>
            <person name="Kim Y.-J."/>
            <person name="Kwon K.K."/>
        </authorList>
    </citation>
    <scope>NUCLEOTIDE SEQUENCE</scope>
    <source>
        <strain evidence="5">ES005</strain>
    </source>
</reference>
<gene>
    <name evidence="5" type="ORF">J0B03_03595</name>
</gene>
<proteinExistence type="predicted"/>
<dbReference type="KEGG" id="alka:J0B03_03595"/>
<evidence type="ECO:0000256" key="1">
    <source>
        <dbReference type="ARBA" id="ARBA00023015"/>
    </source>
</evidence>
<accession>A0A974XNL8</accession>
<dbReference type="Gene3D" id="1.10.10.10">
    <property type="entry name" value="Winged helix-like DNA-binding domain superfamily/Winged helix DNA-binding domain"/>
    <property type="match status" value="1"/>
</dbReference>
<evidence type="ECO:0000313" key="5">
    <source>
        <dbReference type="EMBL" id="QSX09166.1"/>
    </source>
</evidence>
<dbReference type="SMART" id="SM00866">
    <property type="entry name" value="UTRA"/>
    <property type="match status" value="1"/>
</dbReference>
<name>A0A974XNL8_9FIRM</name>
<keyword evidence="1" id="KW-0805">Transcription regulation</keyword>
<dbReference type="InterPro" id="IPR000524">
    <property type="entry name" value="Tscrpt_reg_HTH_GntR"/>
</dbReference>
<organism evidence="5 6">
    <name type="scientific">Alkalibacter rhizosphaerae</name>
    <dbReference type="NCBI Taxonomy" id="2815577"/>
    <lineage>
        <taxon>Bacteria</taxon>
        <taxon>Bacillati</taxon>
        <taxon>Bacillota</taxon>
        <taxon>Clostridia</taxon>
        <taxon>Eubacteriales</taxon>
        <taxon>Eubacteriaceae</taxon>
        <taxon>Alkalibacter</taxon>
    </lineage>
</organism>
<dbReference type="InterPro" id="IPR011663">
    <property type="entry name" value="UTRA"/>
</dbReference>
<dbReference type="Gene3D" id="3.40.1410.10">
    <property type="entry name" value="Chorismate lyase-like"/>
    <property type="match status" value="1"/>
</dbReference>
<keyword evidence="6" id="KW-1185">Reference proteome</keyword>
<dbReference type="Pfam" id="PF00392">
    <property type="entry name" value="GntR"/>
    <property type="match status" value="1"/>
</dbReference>
<dbReference type="SMART" id="SM00345">
    <property type="entry name" value="HTH_GNTR"/>
    <property type="match status" value="1"/>
</dbReference>
<dbReference type="GO" id="GO:0003700">
    <property type="term" value="F:DNA-binding transcription factor activity"/>
    <property type="evidence" value="ECO:0007669"/>
    <property type="project" value="InterPro"/>
</dbReference>
<dbReference type="PANTHER" id="PTHR44846">
    <property type="entry name" value="MANNOSYL-D-GLYCERATE TRANSPORT/METABOLISM SYSTEM REPRESSOR MNGR-RELATED"/>
    <property type="match status" value="1"/>
</dbReference>
<evidence type="ECO:0000256" key="3">
    <source>
        <dbReference type="ARBA" id="ARBA00023163"/>
    </source>
</evidence>
<dbReference type="Pfam" id="PF07702">
    <property type="entry name" value="UTRA"/>
    <property type="match status" value="1"/>
</dbReference>
<dbReference type="Proteomes" id="UP000663499">
    <property type="component" value="Chromosome"/>
</dbReference>
<dbReference type="GO" id="GO:0003677">
    <property type="term" value="F:DNA binding"/>
    <property type="evidence" value="ECO:0007669"/>
    <property type="project" value="UniProtKB-KW"/>
</dbReference>
<dbReference type="PROSITE" id="PS50949">
    <property type="entry name" value="HTH_GNTR"/>
    <property type="match status" value="1"/>
</dbReference>
<sequence length="234" mass="26970">MGNVIYIDIVNDIKSQIQNGLLGPGDVILPEYELSEKYGVSRTTLRKSLALLVSEGYIYTIPGKGNYVCRPARKKYQLDFDEVESLNLELEDIHLIDVKVIEPRKQLMDKLKISHQDKVIRVRKVFQAGGRKVEFVVIYLPYEKGSPIVEDVINFANFYNVMEKRNMHFQVTKSLNIQVVQANKTLEEFLDVDPEESLFLVSQEIFSADKTKPISYNEFYIRTDVIQLNGETDL</sequence>
<dbReference type="RefSeq" id="WP_207300505.1">
    <property type="nucleotide sequence ID" value="NZ_CP071444.1"/>
</dbReference>
<dbReference type="EMBL" id="CP071444">
    <property type="protein sequence ID" value="QSX09166.1"/>
    <property type="molecule type" value="Genomic_DNA"/>
</dbReference>
<dbReference type="InterPro" id="IPR036390">
    <property type="entry name" value="WH_DNA-bd_sf"/>
</dbReference>
<dbReference type="SUPFAM" id="SSF64288">
    <property type="entry name" value="Chorismate lyase-like"/>
    <property type="match status" value="1"/>
</dbReference>
<dbReference type="PANTHER" id="PTHR44846:SF1">
    <property type="entry name" value="MANNOSYL-D-GLYCERATE TRANSPORT_METABOLISM SYSTEM REPRESSOR MNGR-RELATED"/>
    <property type="match status" value="1"/>
</dbReference>
<evidence type="ECO:0000259" key="4">
    <source>
        <dbReference type="PROSITE" id="PS50949"/>
    </source>
</evidence>
<dbReference type="SUPFAM" id="SSF46785">
    <property type="entry name" value="Winged helix' DNA-binding domain"/>
    <property type="match status" value="1"/>
</dbReference>
<dbReference type="InterPro" id="IPR036388">
    <property type="entry name" value="WH-like_DNA-bd_sf"/>
</dbReference>
<evidence type="ECO:0000256" key="2">
    <source>
        <dbReference type="ARBA" id="ARBA00023125"/>
    </source>
</evidence>
<feature type="domain" description="HTH gntR-type" evidence="4">
    <location>
        <begin position="3"/>
        <end position="71"/>
    </location>
</feature>
<evidence type="ECO:0000313" key="6">
    <source>
        <dbReference type="Proteomes" id="UP000663499"/>
    </source>
</evidence>
<protein>
    <submittedName>
        <fullName evidence="5">GntR family transcriptional regulator</fullName>
    </submittedName>
</protein>
<dbReference type="PRINTS" id="PR00035">
    <property type="entry name" value="HTHGNTR"/>
</dbReference>
<dbReference type="AlphaFoldDB" id="A0A974XNL8"/>
<dbReference type="CDD" id="cd07377">
    <property type="entry name" value="WHTH_GntR"/>
    <property type="match status" value="1"/>
</dbReference>
<dbReference type="InterPro" id="IPR050679">
    <property type="entry name" value="Bact_HTH_transcr_reg"/>
</dbReference>
<keyword evidence="3" id="KW-0804">Transcription</keyword>